<dbReference type="RefSeq" id="WP_212817556.1">
    <property type="nucleotide sequence ID" value="NZ_AP023359.1"/>
</dbReference>
<organism evidence="2 3">
    <name type="scientific">Polymorphospora rubra</name>
    <dbReference type="NCBI Taxonomy" id="338584"/>
    <lineage>
        <taxon>Bacteria</taxon>
        <taxon>Bacillati</taxon>
        <taxon>Actinomycetota</taxon>
        <taxon>Actinomycetes</taxon>
        <taxon>Micromonosporales</taxon>
        <taxon>Micromonosporaceae</taxon>
        <taxon>Polymorphospora</taxon>
    </lineage>
</organism>
<gene>
    <name evidence="2" type="ORF">Prubr_53070</name>
</gene>
<keyword evidence="3" id="KW-1185">Reference proteome</keyword>
<name>A0A810N4H3_9ACTN</name>
<dbReference type="KEGG" id="pry:Prubr_53070"/>
<dbReference type="EMBL" id="AP023359">
    <property type="protein sequence ID" value="BCJ68286.1"/>
    <property type="molecule type" value="Genomic_DNA"/>
</dbReference>
<evidence type="ECO:0000313" key="3">
    <source>
        <dbReference type="Proteomes" id="UP000680866"/>
    </source>
</evidence>
<evidence type="ECO:0000256" key="1">
    <source>
        <dbReference type="SAM" id="SignalP"/>
    </source>
</evidence>
<accession>A0A810N4H3</accession>
<protein>
    <recommendedName>
        <fullName evidence="4">Secreted protein</fullName>
    </recommendedName>
</protein>
<feature type="chain" id="PRO_5032406893" description="Secreted protein" evidence="1">
    <location>
        <begin position="30"/>
        <end position="236"/>
    </location>
</feature>
<sequence>MFRKTIMAVSLALAASLTATLFGGTPASADSQVSKADLEYVRKALAKYEVPVETQKALLKAFAEGERWDSQSGAAPVATRVDHVGGAERTIYRYEDGSISVGTIEIPSTTTGEVSPMGISGCQSVPATGARAWQNCRIAWDALTWSVNFTAAYRYYLGPVYGCYIDSISGLAHGGVGSFSNAKLEYITRNANGYTGQCIAQGTYWRSGGGVFSETVGVRLNLTAEHGGGWTSKVGS</sequence>
<reference evidence="2" key="1">
    <citation type="submission" date="2020-08" db="EMBL/GenBank/DDBJ databases">
        <title>Whole genome shotgun sequence of Polymorphospora rubra NBRC 101157.</title>
        <authorList>
            <person name="Komaki H."/>
            <person name="Tamura T."/>
        </authorList>
    </citation>
    <scope>NUCLEOTIDE SEQUENCE</scope>
    <source>
        <strain evidence="2">NBRC 101157</strain>
    </source>
</reference>
<dbReference type="AlphaFoldDB" id="A0A810N4H3"/>
<proteinExistence type="predicted"/>
<evidence type="ECO:0008006" key="4">
    <source>
        <dbReference type="Google" id="ProtNLM"/>
    </source>
</evidence>
<evidence type="ECO:0000313" key="2">
    <source>
        <dbReference type="EMBL" id="BCJ68286.1"/>
    </source>
</evidence>
<feature type="signal peptide" evidence="1">
    <location>
        <begin position="1"/>
        <end position="29"/>
    </location>
</feature>
<keyword evidence="1" id="KW-0732">Signal</keyword>
<dbReference type="Proteomes" id="UP000680866">
    <property type="component" value="Chromosome"/>
</dbReference>